<organism evidence="9 10">
    <name type="scientific">Naumovozyma castellii</name>
    <name type="common">Yeast</name>
    <name type="synonym">Saccharomyces castellii</name>
    <dbReference type="NCBI Taxonomy" id="27288"/>
    <lineage>
        <taxon>Eukaryota</taxon>
        <taxon>Fungi</taxon>
        <taxon>Dikarya</taxon>
        <taxon>Ascomycota</taxon>
        <taxon>Saccharomycotina</taxon>
        <taxon>Saccharomycetes</taxon>
        <taxon>Saccharomycetales</taxon>
        <taxon>Saccharomycetaceae</taxon>
        <taxon>Naumovozyma</taxon>
    </lineage>
</organism>
<dbReference type="OMA" id="WDYVTKH"/>
<sequence length="343" mass="39764">MSLSVPTTGVLSKITQRYGSQYLINPKVFDKIFKKLDFKEYSSTLKVLDMYPGPCVQSTMFYNKYQPKQYVLMESRSQFVKLIKSEFPFPSPLERTERDPYHWESFIEIIEKEKLLVPEKQPLTHIHNSFLVVGNVTNRNNESLIMQWFHCIGNRNWLQRFGRVRMLLWVPLSTASKLMAEPKSKLRSKASVIREAFTDTRLLAISNIAELKKFDKIVLDESNPIVFGEDSMLKGAGVSSATSIALLEINPKNHDLDLENWDYVTKHLMILKQTKLIDALESLGHGAKDYFTEKIEDSTYLNKTPGEMTNDDFIYLTKIFANWPFKPDIYMDFVDILQEESTS</sequence>
<comment type="function">
    <text evidence="6">Mitochondrial transcription factor that confers selective promoter recognition on the core subunit of the yeast mitochondrial RNA polymerase. Interacts with DNA in a non-specific manner.</text>
</comment>
<dbReference type="GO" id="GO:0034246">
    <property type="term" value="F:mitochondrial transcription factor activity"/>
    <property type="evidence" value="ECO:0007669"/>
    <property type="project" value="EnsemblFungi"/>
</dbReference>
<dbReference type="GO" id="GO:0006391">
    <property type="term" value="P:transcription initiation at mitochondrial promoter"/>
    <property type="evidence" value="ECO:0007669"/>
    <property type="project" value="EnsemblFungi"/>
</dbReference>
<proteinExistence type="inferred from homology"/>
<gene>
    <name evidence="9" type="primary">NCAS0C00910</name>
    <name evidence="9" type="ordered locus">NCAS_0C00910</name>
</gene>
<dbReference type="GO" id="GO:0034245">
    <property type="term" value="C:mitochondrial DNA-directed RNA polymerase complex"/>
    <property type="evidence" value="ECO:0007669"/>
    <property type="project" value="EnsemblFungi"/>
</dbReference>
<dbReference type="GO" id="GO:0000179">
    <property type="term" value="F:rRNA (adenine-N6,N6-)-dimethyltransferase activity"/>
    <property type="evidence" value="ECO:0007669"/>
    <property type="project" value="UniProtKB-UniRule"/>
</dbReference>
<dbReference type="GO" id="GO:0005759">
    <property type="term" value="C:mitochondrial matrix"/>
    <property type="evidence" value="ECO:0007669"/>
    <property type="project" value="EnsemblFungi"/>
</dbReference>
<evidence type="ECO:0000256" key="1">
    <source>
        <dbReference type="ARBA" id="ARBA00004173"/>
    </source>
</evidence>
<dbReference type="STRING" id="1064592.G0VC72"/>
<keyword evidence="3 7" id="KW-0808">Transferase</keyword>
<keyword evidence="8" id="KW-0698">rRNA processing</keyword>
<feature type="binding site" evidence="7">
    <location>
        <position position="74"/>
    </location>
    <ligand>
        <name>S-adenosyl-L-methionine</name>
        <dbReference type="ChEBI" id="CHEBI:59789"/>
    </ligand>
</feature>
<dbReference type="PROSITE" id="PS51689">
    <property type="entry name" value="SAM_RNA_A_N6_MT"/>
    <property type="match status" value="1"/>
</dbReference>
<evidence type="ECO:0000256" key="6">
    <source>
        <dbReference type="ARBA" id="ARBA00024915"/>
    </source>
</evidence>
<feature type="binding site" evidence="7">
    <location>
        <position position="23"/>
    </location>
    <ligand>
        <name>S-adenosyl-L-methionine</name>
        <dbReference type="ChEBI" id="CHEBI:59789"/>
    </ligand>
</feature>
<dbReference type="GO" id="GO:0003723">
    <property type="term" value="F:RNA binding"/>
    <property type="evidence" value="ECO:0007669"/>
    <property type="project" value="UniProtKB-UniRule"/>
</dbReference>
<dbReference type="HOGENOM" id="CLU_034228_0_0_1"/>
<dbReference type="InterPro" id="IPR001737">
    <property type="entry name" value="KsgA/Erm"/>
</dbReference>
<dbReference type="Proteomes" id="UP000001640">
    <property type="component" value="Chromosome 3"/>
</dbReference>
<accession>G0VC72</accession>
<dbReference type="GO" id="GO:0005758">
    <property type="term" value="C:mitochondrial intermembrane space"/>
    <property type="evidence" value="ECO:0007669"/>
    <property type="project" value="EnsemblFungi"/>
</dbReference>
<dbReference type="InParanoid" id="G0VC72"/>
<dbReference type="AlphaFoldDB" id="G0VC72"/>
<reference key="2">
    <citation type="submission" date="2011-08" db="EMBL/GenBank/DDBJ databases">
        <title>Genome sequence of Naumovozyma castellii.</title>
        <authorList>
            <person name="Gordon J.L."/>
            <person name="Armisen D."/>
            <person name="Proux-Wera E."/>
            <person name="OhEigeartaigh S.S."/>
            <person name="Byrne K.P."/>
            <person name="Wolfe K.H."/>
        </authorList>
    </citation>
    <scope>NUCLEOTIDE SEQUENCE</scope>
    <source>
        <strain>Type strain:CBS 4309</strain>
    </source>
</reference>
<evidence type="ECO:0000313" key="10">
    <source>
        <dbReference type="Proteomes" id="UP000001640"/>
    </source>
</evidence>
<evidence type="ECO:0000256" key="3">
    <source>
        <dbReference type="ARBA" id="ARBA00022679"/>
    </source>
</evidence>
<dbReference type="InterPro" id="IPR023165">
    <property type="entry name" value="rRNA_Ade_diMease-like_C"/>
</dbReference>
<keyword evidence="2 7" id="KW-0489">Methyltransferase</keyword>
<dbReference type="PANTHER" id="PTHR11727">
    <property type="entry name" value="DIMETHYLADENOSINE TRANSFERASE"/>
    <property type="match status" value="1"/>
</dbReference>
<dbReference type="Pfam" id="PF00398">
    <property type="entry name" value="RrnaAD"/>
    <property type="match status" value="1"/>
</dbReference>
<dbReference type="Gene3D" id="3.40.50.150">
    <property type="entry name" value="Vaccinia Virus protein VP39"/>
    <property type="match status" value="1"/>
</dbReference>
<reference evidence="9 10" key="1">
    <citation type="journal article" date="2011" name="Proc. Natl. Acad. Sci. U.S.A.">
        <title>Evolutionary erosion of yeast sex chromosomes by mating-type switching accidents.</title>
        <authorList>
            <person name="Gordon J.L."/>
            <person name="Armisen D."/>
            <person name="Proux-Wera E."/>
            <person name="Oheigeartaigh S.S."/>
            <person name="Byrne K.P."/>
            <person name="Wolfe K.H."/>
        </authorList>
    </citation>
    <scope>NUCLEOTIDE SEQUENCE [LARGE SCALE GENOMIC DNA]</scope>
    <source>
        <strain evidence="10">ATCC 76901 / BCRC 22586 / CBS 4309 / NBRC 1992 / NRRL Y-12630</strain>
    </source>
</reference>
<evidence type="ECO:0000256" key="7">
    <source>
        <dbReference type="PROSITE-ProRule" id="PRU01026"/>
    </source>
</evidence>
<dbReference type="SUPFAM" id="SSF53335">
    <property type="entry name" value="S-adenosyl-L-methionine-dependent methyltransferases"/>
    <property type="match status" value="1"/>
</dbReference>
<dbReference type="GO" id="GO:0032786">
    <property type="term" value="P:positive regulation of DNA-templated transcription, elongation"/>
    <property type="evidence" value="ECO:0007669"/>
    <property type="project" value="EnsemblFungi"/>
</dbReference>
<dbReference type="GeneID" id="96902665"/>
<comment type="caution">
    <text evidence="7">Lacks conserved residue(s) required for the propagation of feature annotation.</text>
</comment>
<dbReference type="Gene3D" id="1.10.8.100">
    <property type="entry name" value="Ribosomal RNA adenine dimethylase-like, domain 2"/>
    <property type="match status" value="1"/>
</dbReference>
<dbReference type="FunCoup" id="G0VC72">
    <property type="interactions" value="35"/>
</dbReference>
<dbReference type="KEGG" id="ncs:NCAS_0C00910"/>
<dbReference type="PANTHER" id="PTHR11727:SF17">
    <property type="entry name" value="DIMETHYLADENOSINE TRANSFERASE 1, MITOCHONDRIAL"/>
    <property type="match status" value="1"/>
</dbReference>
<dbReference type="EC" id="2.1.1.-" evidence="8"/>
<feature type="binding site" evidence="7">
    <location>
        <position position="99"/>
    </location>
    <ligand>
        <name>S-adenosyl-L-methionine</name>
        <dbReference type="ChEBI" id="CHEBI:59789"/>
    </ligand>
</feature>
<evidence type="ECO:0000256" key="8">
    <source>
        <dbReference type="RuleBase" id="RU362106"/>
    </source>
</evidence>
<dbReference type="EMBL" id="HE576754">
    <property type="protein sequence ID" value="CCC69081.1"/>
    <property type="molecule type" value="Genomic_DNA"/>
</dbReference>
<keyword evidence="5 7" id="KW-0694">RNA-binding</keyword>
<dbReference type="InterPro" id="IPR029063">
    <property type="entry name" value="SAM-dependent_MTases_sf"/>
</dbReference>
<keyword evidence="10" id="KW-1185">Reference proteome</keyword>
<keyword evidence="4 7" id="KW-0949">S-adenosyl-L-methionine</keyword>
<comment type="subcellular location">
    <subcellularLocation>
        <location evidence="1">Mitochondrion</location>
    </subcellularLocation>
</comment>
<dbReference type="OrthoDB" id="16079at2759"/>
<feature type="binding site" evidence="7">
    <location>
        <position position="135"/>
    </location>
    <ligand>
        <name>S-adenosyl-L-methionine</name>
        <dbReference type="ChEBI" id="CHEBI:59789"/>
    </ligand>
</feature>
<evidence type="ECO:0000256" key="2">
    <source>
        <dbReference type="ARBA" id="ARBA00022603"/>
    </source>
</evidence>
<evidence type="ECO:0000313" key="9">
    <source>
        <dbReference type="EMBL" id="CCC69081.1"/>
    </source>
</evidence>
<name>G0VC72_NAUCA</name>
<evidence type="ECO:0000256" key="5">
    <source>
        <dbReference type="ARBA" id="ARBA00022884"/>
    </source>
</evidence>
<protein>
    <recommendedName>
        <fullName evidence="8">rRNA adenine N(6)-methyltransferase</fullName>
        <ecNumber evidence="8">2.1.1.-</ecNumber>
    </recommendedName>
</protein>
<dbReference type="eggNOG" id="ENOG502QY7G">
    <property type="taxonomic scope" value="Eukaryota"/>
</dbReference>
<evidence type="ECO:0000256" key="4">
    <source>
        <dbReference type="ARBA" id="ARBA00022691"/>
    </source>
</evidence>
<dbReference type="RefSeq" id="XP_003675448.1">
    <property type="nucleotide sequence ID" value="XM_003675400.1"/>
</dbReference>
<comment type="similarity">
    <text evidence="7 8">Belongs to the class I-like SAM-binding methyltransferase superfamily. rRNA adenine N(6)-methyltransferase family.</text>
</comment>